<feature type="compositionally biased region" description="Low complexity" evidence="1">
    <location>
        <begin position="33"/>
        <end position="44"/>
    </location>
</feature>
<feature type="compositionally biased region" description="Basic and acidic residues" evidence="1">
    <location>
        <begin position="75"/>
        <end position="87"/>
    </location>
</feature>
<reference evidence="3 4" key="1">
    <citation type="submission" date="2021-07" db="EMBL/GenBank/DDBJ databases">
        <title>The Aristolochia fimbriata genome: insights into angiosperm evolution, floral development and chemical biosynthesis.</title>
        <authorList>
            <person name="Jiao Y."/>
        </authorList>
    </citation>
    <scope>NUCLEOTIDE SEQUENCE [LARGE SCALE GENOMIC DNA]</scope>
    <source>
        <strain evidence="3">IBCAS-2021</strain>
        <tissue evidence="3">Leaf</tissue>
    </source>
</reference>
<feature type="region of interest" description="Disordered" evidence="1">
    <location>
        <begin position="25"/>
        <end position="162"/>
    </location>
</feature>
<evidence type="ECO:0000256" key="1">
    <source>
        <dbReference type="SAM" id="MobiDB-lite"/>
    </source>
</evidence>
<evidence type="ECO:0000313" key="3">
    <source>
        <dbReference type="EMBL" id="KAG9453581.1"/>
    </source>
</evidence>
<evidence type="ECO:0000313" key="4">
    <source>
        <dbReference type="Proteomes" id="UP000825729"/>
    </source>
</evidence>
<keyword evidence="4" id="KW-1185">Reference proteome</keyword>
<feature type="compositionally biased region" description="Gly residues" evidence="1">
    <location>
        <begin position="61"/>
        <end position="74"/>
    </location>
</feature>
<accession>A0AAV7F082</accession>
<feature type="chain" id="PRO_5043417467" evidence="2">
    <location>
        <begin position="26"/>
        <end position="162"/>
    </location>
</feature>
<dbReference type="Proteomes" id="UP000825729">
    <property type="component" value="Unassembled WGS sequence"/>
</dbReference>
<name>A0AAV7F082_ARIFI</name>
<comment type="caution">
    <text evidence="3">The sequence shown here is derived from an EMBL/GenBank/DDBJ whole genome shotgun (WGS) entry which is preliminary data.</text>
</comment>
<sequence length="162" mass="17391">MSLQTLALRLMVLKLITFLHDICVSEPSDKTPGRNSSRSSSPLEESLESGGKKRWSREGRGAGIGREGRGAGVGREGRGAEVGREGRGASSREGGKRRRVGRGGKRRLESGGREEALESGEREEALESGGREEALESGGKRRWCREGRGAGVGREEAMSRNG</sequence>
<organism evidence="3 4">
    <name type="scientific">Aristolochia fimbriata</name>
    <name type="common">White veined hardy Dutchman's pipe vine</name>
    <dbReference type="NCBI Taxonomy" id="158543"/>
    <lineage>
        <taxon>Eukaryota</taxon>
        <taxon>Viridiplantae</taxon>
        <taxon>Streptophyta</taxon>
        <taxon>Embryophyta</taxon>
        <taxon>Tracheophyta</taxon>
        <taxon>Spermatophyta</taxon>
        <taxon>Magnoliopsida</taxon>
        <taxon>Magnoliidae</taxon>
        <taxon>Piperales</taxon>
        <taxon>Aristolochiaceae</taxon>
        <taxon>Aristolochia</taxon>
    </lineage>
</organism>
<keyword evidence="2" id="KW-0732">Signal</keyword>
<evidence type="ECO:0000256" key="2">
    <source>
        <dbReference type="SAM" id="SignalP"/>
    </source>
</evidence>
<proteinExistence type="predicted"/>
<feature type="signal peptide" evidence="2">
    <location>
        <begin position="1"/>
        <end position="25"/>
    </location>
</feature>
<feature type="compositionally biased region" description="Basic residues" evidence="1">
    <location>
        <begin position="95"/>
        <end position="105"/>
    </location>
</feature>
<feature type="compositionally biased region" description="Basic and acidic residues" evidence="1">
    <location>
        <begin position="144"/>
        <end position="162"/>
    </location>
</feature>
<protein>
    <submittedName>
        <fullName evidence="3">Uncharacterized protein</fullName>
    </submittedName>
</protein>
<gene>
    <name evidence="3" type="ORF">H6P81_006485</name>
</gene>
<dbReference type="EMBL" id="JAINDJ010000003">
    <property type="protein sequence ID" value="KAG9453581.1"/>
    <property type="molecule type" value="Genomic_DNA"/>
</dbReference>
<dbReference type="AlphaFoldDB" id="A0AAV7F082"/>
<feature type="compositionally biased region" description="Basic and acidic residues" evidence="1">
    <location>
        <begin position="106"/>
        <end position="134"/>
    </location>
</feature>